<proteinExistence type="predicted"/>
<gene>
    <name evidence="2" type="ORF">HMPREF9020_01326</name>
</gene>
<evidence type="ECO:0000313" key="2">
    <source>
        <dbReference type="EMBL" id="EFG26244.1"/>
    </source>
</evidence>
<feature type="region of interest" description="Disordered" evidence="1">
    <location>
        <begin position="78"/>
        <end position="100"/>
    </location>
</feature>
<dbReference type="EMBL" id="ADCX01000013">
    <property type="protein sequence ID" value="EFG26244.1"/>
    <property type="molecule type" value="Genomic_DNA"/>
</dbReference>
<protein>
    <submittedName>
        <fullName evidence="2">Uncharacterized protein</fullName>
    </submittedName>
</protein>
<reference evidence="2 3" key="1">
    <citation type="submission" date="2012-01" db="EMBL/GenBank/DDBJ databases">
        <title>The Genome Sequence of Scardovia inopinata F0304.</title>
        <authorList>
            <consortium name="The Broad Institute Genome Sequencing Platform"/>
            <person name="Earl A."/>
            <person name="Ward D."/>
            <person name="Feldgarden M."/>
            <person name="Gevers D."/>
            <person name="Izard J."/>
            <person name="Baranova O.V."/>
            <person name="Blanton J.M."/>
            <person name="Tanner A.C."/>
            <person name="Dewhirst F.E."/>
            <person name="Young S.K."/>
            <person name="Zeng Q."/>
            <person name="Gargeya S."/>
            <person name="Fitzgerald M."/>
            <person name="Haas B."/>
            <person name="Abouelleil A."/>
            <person name="Alvarado L."/>
            <person name="Arachchi H.M."/>
            <person name="Berlin A."/>
            <person name="Chapman S.B."/>
            <person name="Gearin G."/>
            <person name="Goldberg J."/>
            <person name="Griggs A."/>
            <person name="Gujja S."/>
            <person name="Hansen M."/>
            <person name="Heiman D."/>
            <person name="Howarth C."/>
            <person name="Larimer J."/>
            <person name="Lui A."/>
            <person name="MacDonald P.J."/>
            <person name="McCowen C."/>
            <person name="Montmayeur A."/>
            <person name="Murphy C."/>
            <person name="Neiman D."/>
            <person name="Pearson M."/>
            <person name="Priest M."/>
            <person name="Roberts A."/>
            <person name="Saif S."/>
            <person name="Shea T."/>
            <person name="Sisk P."/>
            <person name="Stolte C."/>
            <person name="Sykes S."/>
            <person name="Wortman J."/>
            <person name="Nusbaum C."/>
            <person name="Birren B."/>
        </authorList>
    </citation>
    <scope>NUCLEOTIDE SEQUENCE [LARGE SCALE GENOMIC DNA]</scope>
    <source>
        <strain evidence="2 3">F0304</strain>
    </source>
</reference>
<name>W5IHF9_SCAIO</name>
<evidence type="ECO:0000256" key="1">
    <source>
        <dbReference type="SAM" id="MobiDB-lite"/>
    </source>
</evidence>
<organism evidence="2 3">
    <name type="scientific">Scardovia inopinata F0304</name>
    <dbReference type="NCBI Taxonomy" id="641146"/>
    <lineage>
        <taxon>Bacteria</taxon>
        <taxon>Bacillati</taxon>
        <taxon>Actinomycetota</taxon>
        <taxon>Actinomycetes</taxon>
        <taxon>Bifidobacteriales</taxon>
        <taxon>Bifidobacteriaceae</taxon>
        <taxon>Scardovia</taxon>
    </lineage>
</organism>
<dbReference type="RefSeq" id="WP_006293717.1">
    <property type="nucleotide sequence ID" value="NZ_GG770226.1"/>
</dbReference>
<keyword evidence="3" id="KW-1185">Reference proteome</keyword>
<comment type="caution">
    <text evidence="2">The sequence shown here is derived from an EMBL/GenBank/DDBJ whole genome shotgun (WGS) entry which is preliminary data.</text>
</comment>
<feature type="compositionally biased region" description="Low complexity" evidence="1">
    <location>
        <begin position="86"/>
        <end position="100"/>
    </location>
</feature>
<evidence type="ECO:0000313" key="3">
    <source>
        <dbReference type="Proteomes" id="UP000005777"/>
    </source>
</evidence>
<dbReference type="AlphaFoldDB" id="W5IHF9"/>
<sequence>MGTNTSGKSSIGQIKSSDFNRAEAARRLGEGADHYGECRLSSLAGLGPAPGNHFHDGAAARAVYSSLSSWKTLVKTDQQNIKKADQSLSRSDQSSSKNFQ</sequence>
<dbReference type="HOGENOM" id="CLU_2304055_0_0_11"/>
<dbReference type="Proteomes" id="UP000005777">
    <property type="component" value="Unassembled WGS sequence"/>
</dbReference>
<accession>W5IHF9</accession>